<dbReference type="AlphaFoldDB" id="A0A2G5B634"/>
<feature type="region of interest" description="Disordered" evidence="1">
    <location>
        <begin position="176"/>
        <end position="210"/>
    </location>
</feature>
<gene>
    <name evidence="2" type="ORF">COEREDRAFT_82730</name>
</gene>
<organism evidence="2 3">
    <name type="scientific">Coemansia reversa (strain ATCC 12441 / NRRL 1564)</name>
    <dbReference type="NCBI Taxonomy" id="763665"/>
    <lineage>
        <taxon>Eukaryota</taxon>
        <taxon>Fungi</taxon>
        <taxon>Fungi incertae sedis</taxon>
        <taxon>Zoopagomycota</taxon>
        <taxon>Kickxellomycotina</taxon>
        <taxon>Kickxellomycetes</taxon>
        <taxon>Kickxellales</taxon>
        <taxon>Kickxellaceae</taxon>
        <taxon>Coemansia</taxon>
    </lineage>
</organism>
<feature type="region of interest" description="Disordered" evidence="1">
    <location>
        <begin position="65"/>
        <end position="96"/>
    </location>
</feature>
<dbReference type="OrthoDB" id="660555at2759"/>
<dbReference type="SUPFAM" id="SSF52058">
    <property type="entry name" value="L domain-like"/>
    <property type="match status" value="1"/>
</dbReference>
<evidence type="ECO:0000313" key="3">
    <source>
        <dbReference type="Proteomes" id="UP000242474"/>
    </source>
</evidence>
<feature type="region of interest" description="Disordered" evidence="1">
    <location>
        <begin position="223"/>
        <end position="245"/>
    </location>
</feature>
<feature type="compositionally biased region" description="Basic residues" evidence="1">
    <location>
        <begin position="236"/>
        <end position="245"/>
    </location>
</feature>
<dbReference type="Proteomes" id="UP000242474">
    <property type="component" value="Unassembled WGS sequence"/>
</dbReference>
<reference evidence="2 3" key="1">
    <citation type="journal article" date="2015" name="Genome Biol. Evol.">
        <title>Phylogenomic analyses indicate that early fungi evolved digesting cell walls of algal ancestors of land plants.</title>
        <authorList>
            <person name="Chang Y."/>
            <person name="Wang S."/>
            <person name="Sekimoto S."/>
            <person name="Aerts A.L."/>
            <person name="Choi C."/>
            <person name="Clum A."/>
            <person name="LaButti K.M."/>
            <person name="Lindquist E.A."/>
            <person name="Yee Ngan C."/>
            <person name="Ohm R.A."/>
            <person name="Salamov A.A."/>
            <person name="Grigoriev I.V."/>
            <person name="Spatafora J.W."/>
            <person name="Berbee M.L."/>
        </authorList>
    </citation>
    <scope>NUCLEOTIDE SEQUENCE [LARGE SCALE GENOMIC DNA]</scope>
    <source>
        <strain evidence="2 3">NRRL 1564</strain>
    </source>
</reference>
<accession>A0A2G5B634</accession>
<proteinExistence type="predicted"/>
<dbReference type="STRING" id="763665.A0A2G5B634"/>
<evidence type="ECO:0000256" key="1">
    <source>
        <dbReference type="SAM" id="MobiDB-lite"/>
    </source>
</evidence>
<sequence>MRRSRPSSVASSVNWNLSATSDLTLLPGSSYARHTRNASESSEFLGGFTAGTHGTTFDFQLHSAVPEPLWPPDASPLASDGDASDGGDDNLARRIPMSGFPSSCSAHFNVELGRDTESACESPRTRTRSSGANAPRDAARAQPKRVYPRASRAIMSLLDPSSPVHGDTEHSMALNMLGHPRRQRAYTSAVPDAEREDPAELSDPLDFDGSTLTQQNDWLLMNPSSSDNDMPQPLPHHSHTRRRVRKRRVLPKSMFPVPAKHDHAPVTATPNHDLLSSDTLRLRSDIVTRPVIPVRQSEVPLPATTSDASRRALPFAAATPAPPPPEMVRLLRLEVIPRMPLSIQRDMRIAHVARLALQCSGDALSWQSARISCFDLRLAACIGRAHGLVELSLVNLGLTAVPVCLVGCHGLRRLDMAHNWIATAPGWLGRLHRLEHLRLAGNPLRMISADLVELRHHLLSLDLGRANTWSLISRRPAPLPELSPDKRKRVLAARLQSAAAHRVAAYLDAAVLKVTRRQHDDARARATRLLGLYSDTLYAALREPRNWGHSVAMPLPSGL</sequence>
<feature type="region of interest" description="Disordered" evidence="1">
    <location>
        <begin position="115"/>
        <end position="147"/>
    </location>
</feature>
<evidence type="ECO:0000313" key="2">
    <source>
        <dbReference type="EMBL" id="PIA14459.1"/>
    </source>
</evidence>
<dbReference type="InterPro" id="IPR032675">
    <property type="entry name" value="LRR_dom_sf"/>
</dbReference>
<evidence type="ECO:0008006" key="4">
    <source>
        <dbReference type="Google" id="ProtNLM"/>
    </source>
</evidence>
<dbReference type="Gene3D" id="3.80.10.10">
    <property type="entry name" value="Ribonuclease Inhibitor"/>
    <property type="match status" value="1"/>
</dbReference>
<dbReference type="EMBL" id="KZ303517">
    <property type="protein sequence ID" value="PIA14459.1"/>
    <property type="molecule type" value="Genomic_DNA"/>
</dbReference>
<keyword evidence="3" id="KW-1185">Reference proteome</keyword>
<protein>
    <recommendedName>
        <fullName evidence="4">L domain-like protein</fullName>
    </recommendedName>
</protein>
<name>A0A2G5B634_COERN</name>